<evidence type="ECO:0000256" key="1">
    <source>
        <dbReference type="ARBA" id="ARBA00004561"/>
    </source>
</evidence>
<comment type="subcellular location">
    <subcellularLocation>
        <location evidence="1">Fimbrium</location>
    </subcellularLocation>
</comment>
<evidence type="ECO:0000313" key="8">
    <source>
        <dbReference type="EMBL" id="PCH61794.1"/>
    </source>
</evidence>
<reference evidence="9" key="1">
    <citation type="submission" date="2017-08" db="EMBL/GenBank/DDBJ databases">
        <title>A dynamic microbial community with high functional redundancy inhabits the cold, oxic subseafloor aquifer.</title>
        <authorList>
            <person name="Tully B.J."/>
            <person name="Wheat C.G."/>
            <person name="Glazer B.T."/>
            <person name="Huber J.A."/>
        </authorList>
    </citation>
    <scope>NUCLEOTIDE SEQUENCE [LARGE SCALE GENOMIC DNA]</scope>
</reference>
<evidence type="ECO:0000256" key="6">
    <source>
        <dbReference type="ARBA" id="ARBA00023263"/>
    </source>
</evidence>
<comment type="similarity">
    <text evidence="2">Belongs to the PilY1 family.</text>
</comment>
<comment type="caution">
    <text evidence="8">The sequence shown here is derived from an EMBL/GenBank/DDBJ whole genome shotgun (WGS) entry which is preliminary data.</text>
</comment>
<dbReference type="Proteomes" id="UP000218172">
    <property type="component" value="Unassembled WGS sequence"/>
</dbReference>
<keyword evidence="4" id="KW-0479">Metal-binding</keyword>
<evidence type="ECO:0000313" key="9">
    <source>
        <dbReference type="Proteomes" id="UP000218172"/>
    </source>
</evidence>
<proteinExistence type="inferred from homology"/>
<evidence type="ECO:0000256" key="3">
    <source>
        <dbReference type="ARBA" id="ARBA00022558"/>
    </source>
</evidence>
<dbReference type="Pfam" id="PF05567">
    <property type="entry name" value="T4P_PilY1"/>
    <property type="match status" value="1"/>
</dbReference>
<dbReference type="SUPFAM" id="SSF50998">
    <property type="entry name" value="Quinoprotein alcohol dehydrogenase-like"/>
    <property type="match status" value="1"/>
</dbReference>
<organism evidence="8 9">
    <name type="scientific">SAR86 cluster bacterium</name>
    <dbReference type="NCBI Taxonomy" id="2030880"/>
    <lineage>
        <taxon>Bacteria</taxon>
        <taxon>Pseudomonadati</taxon>
        <taxon>Pseudomonadota</taxon>
        <taxon>Gammaproteobacteria</taxon>
        <taxon>SAR86 cluster</taxon>
    </lineage>
</organism>
<accession>A0A2A4MPZ2</accession>
<gene>
    <name evidence="8" type="ORF">COC19_04235</name>
</gene>
<dbReference type="GO" id="GO:0046872">
    <property type="term" value="F:metal ion binding"/>
    <property type="evidence" value="ECO:0007669"/>
    <property type="project" value="UniProtKB-KW"/>
</dbReference>
<evidence type="ECO:0000256" key="4">
    <source>
        <dbReference type="ARBA" id="ARBA00022723"/>
    </source>
</evidence>
<protein>
    <recommendedName>
        <fullName evidence="7">PilY1 beta-propeller domain-containing protein</fullName>
    </recommendedName>
</protein>
<dbReference type="Gene3D" id="2.130.10.10">
    <property type="entry name" value="YVTN repeat-like/Quinoprotein amine dehydrogenase"/>
    <property type="match status" value="1"/>
</dbReference>
<dbReference type="InterPro" id="IPR011047">
    <property type="entry name" value="Quinoprotein_ADH-like_sf"/>
</dbReference>
<dbReference type="InterPro" id="IPR008707">
    <property type="entry name" value="B-propeller_PilY1"/>
</dbReference>
<evidence type="ECO:0000256" key="5">
    <source>
        <dbReference type="ARBA" id="ARBA00022837"/>
    </source>
</evidence>
<feature type="domain" description="PilY1 beta-propeller" evidence="7">
    <location>
        <begin position="130"/>
        <end position="491"/>
    </location>
</feature>
<dbReference type="GO" id="GO:0009289">
    <property type="term" value="C:pilus"/>
    <property type="evidence" value="ECO:0007669"/>
    <property type="project" value="UniProtKB-SubCell"/>
</dbReference>
<sequence>MLAYTVNVDGSIDETPIWDAGVKVSSQNYDSGREIITFNDAADVIPGGDIEGQGIAFRFPGDYNTPNNLSEFNNAQISSLMTNAPYPVSTTQTTEIASNAAYGQGITNYLRGDTVNEGVGLGFRNRSSALGDIVNSDPRFVGAPNFQYPDAIQSRSYADFIDHYKDRVGIVYVGANDGMLHAFNEAQGNELLAYVPSQIYDKLNELSRMNYSHRYLVDAGPTIVDAFLPNKTDPISGGSGAWRSVLTAGLGGGGQGIYSLDVTDPARFDEINAAELVLWEFDDSDDADLGYTYGRPQIAKLANGRWAAVFGNGYNNTTADGQVSSTGNAVLYIVDIESGELIRKIDTLAGSTTTPNGLATPLLVDENADLVVDYIYAGDLLGNLWKFDVSDSNDANWDIAYSQAGVGIPLFETAQNQAITTQPQAAFHPDGRSGFMIYFGTGKYLEVTDNESINQPLQAFYGVWDKNETTLNVFDGSDLLSQTIDNQYVKEFDTDADGVDDTEYTLRDVSSNTIDFDSHMGWKIDLSPVLIEGVSNSNNFGERQISNAIVRDGKVIFTTVVPSQIECEYGGMSFIMELNYRNGGALAYPAFDLNKDGNYDAIDGQASGRASNAGLMPTVSILSNGAENIAFGSGASGDIDIIELSAGNEAYGRQSWRQLE</sequence>
<evidence type="ECO:0000259" key="7">
    <source>
        <dbReference type="Pfam" id="PF05567"/>
    </source>
</evidence>
<dbReference type="AlphaFoldDB" id="A0A2A4MPZ2"/>
<keyword evidence="5" id="KW-0106">Calcium</keyword>
<name>A0A2A4MPZ2_9GAMM</name>
<dbReference type="EMBL" id="NVQR01000058">
    <property type="protein sequence ID" value="PCH61794.1"/>
    <property type="molecule type" value="Genomic_DNA"/>
</dbReference>
<keyword evidence="3" id="KW-1029">Fimbrium biogenesis</keyword>
<dbReference type="InterPro" id="IPR015943">
    <property type="entry name" value="WD40/YVTN_repeat-like_dom_sf"/>
</dbReference>
<keyword evidence="6" id="KW-0281">Fimbrium</keyword>
<evidence type="ECO:0000256" key="2">
    <source>
        <dbReference type="ARBA" id="ARBA00008387"/>
    </source>
</evidence>